<accession>U5L438</accession>
<reference evidence="1 2" key="1">
    <citation type="submission" date="2013-07" db="EMBL/GenBank/DDBJ databases">
        <title>Complete genome sequence of Bacillus infantis NRRL B-14911 that has potential to induce cardiac disease by antigenic mimicry.</title>
        <authorList>
            <person name="Massilamany C."/>
            <person name="Smith T.P.L."/>
            <person name="Loy J.D."/>
            <person name="Barletta R."/>
            <person name="Reddy J."/>
        </authorList>
    </citation>
    <scope>NUCLEOTIDE SEQUENCE [LARGE SCALE GENOMIC DNA]</scope>
    <source>
        <strain evidence="1 2">NRRL B-14911</strain>
    </source>
</reference>
<keyword evidence="2" id="KW-1185">Reference proteome</keyword>
<evidence type="ECO:0000313" key="1">
    <source>
        <dbReference type="EMBL" id="AGX02074.1"/>
    </source>
</evidence>
<dbReference type="AlphaFoldDB" id="U5L438"/>
<evidence type="ECO:0000313" key="2">
    <source>
        <dbReference type="Proteomes" id="UP000017805"/>
    </source>
</evidence>
<proteinExistence type="predicted"/>
<dbReference type="EMBL" id="CP006643">
    <property type="protein sequence ID" value="AGX02074.1"/>
    <property type="molecule type" value="Genomic_DNA"/>
</dbReference>
<sequence length="64" mass="7226">MGLFFFCAVFSEMEKVLIRKGFLGEISDGVGEMSRFSSRILGRAAALVLNLIIWLDNLPTQRFI</sequence>
<protein>
    <submittedName>
        <fullName evidence="1">Uncharacterized protein</fullName>
    </submittedName>
</protein>
<dbReference type="KEGG" id="bif:N288_00190"/>
<organism evidence="1 2">
    <name type="scientific">Bacillus infantis NRRL B-14911</name>
    <dbReference type="NCBI Taxonomy" id="1367477"/>
    <lineage>
        <taxon>Bacteria</taxon>
        <taxon>Bacillati</taxon>
        <taxon>Bacillota</taxon>
        <taxon>Bacilli</taxon>
        <taxon>Bacillales</taxon>
        <taxon>Bacillaceae</taxon>
        <taxon>Bacillus</taxon>
    </lineage>
</organism>
<dbReference type="Proteomes" id="UP000017805">
    <property type="component" value="Chromosome"/>
</dbReference>
<name>U5L438_9BACI</name>
<gene>
    <name evidence="1" type="ORF">N288_00190</name>
</gene>
<dbReference type="HOGENOM" id="CLU_3076749_0_0_9"/>